<protein>
    <submittedName>
        <fullName evidence="1">Uncharacterized protein</fullName>
    </submittedName>
</protein>
<sequence length="110" mass="12874">MLQNHPEISVLRRLNRENQLIIDLIEAEQEHNAVQDQRLDALEQKFSRLGYWLQTHQQNRDFDIQERVEALEAQARIVTHTQADKIAELECLVHPDSLDGDAVCNFEDSR</sequence>
<accession>A0ABT2MNG7</accession>
<name>A0ABT2MNG7_9CYAN</name>
<keyword evidence="2" id="KW-1185">Reference proteome</keyword>
<gene>
    <name evidence="1" type="ORF">NG799_06680</name>
</gene>
<comment type="caution">
    <text evidence="1">The sequence shown here is derived from an EMBL/GenBank/DDBJ whole genome shotgun (WGS) entry which is preliminary data.</text>
</comment>
<dbReference type="RefSeq" id="WP_368005667.1">
    <property type="nucleotide sequence ID" value="NZ_JAMXFF010000007.1"/>
</dbReference>
<evidence type="ECO:0000313" key="1">
    <source>
        <dbReference type="EMBL" id="MCT7966017.1"/>
    </source>
</evidence>
<dbReference type="Proteomes" id="UP001525890">
    <property type="component" value="Unassembled WGS sequence"/>
</dbReference>
<proteinExistence type="predicted"/>
<organism evidence="1 2">
    <name type="scientific">Laspinema palackyanum D2a</name>
    <dbReference type="NCBI Taxonomy" id="2953684"/>
    <lineage>
        <taxon>Bacteria</taxon>
        <taxon>Bacillati</taxon>
        <taxon>Cyanobacteriota</taxon>
        <taxon>Cyanophyceae</taxon>
        <taxon>Oscillatoriophycideae</taxon>
        <taxon>Oscillatoriales</taxon>
        <taxon>Laspinemataceae</taxon>
        <taxon>Laspinema</taxon>
        <taxon>Laspinema palackyanum</taxon>
    </lineage>
</organism>
<evidence type="ECO:0000313" key="2">
    <source>
        <dbReference type="Proteomes" id="UP001525890"/>
    </source>
</evidence>
<dbReference type="EMBL" id="JAMXFF010000007">
    <property type="protein sequence ID" value="MCT7966017.1"/>
    <property type="molecule type" value="Genomic_DNA"/>
</dbReference>
<reference evidence="1 2" key="1">
    <citation type="journal article" date="2022" name="Front. Microbiol.">
        <title>High genomic differentiation and limited gene flow indicate recent cryptic speciation within the genus Laspinema (cyanobacteria).</title>
        <authorList>
            <person name="Stanojkovic A."/>
            <person name="Skoupy S."/>
            <person name="Skaloud P."/>
            <person name="Dvorak P."/>
        </authorList>
    </citation>
    <scope>NUCLEOTIDE SEQUENCE [LARGE SCALE GENOMIC DNA]</scope>
    <source>
        <strain evidence="1 2">D2a</strain>
    </source>
</reference>